<evidence type="ECO:0000256" key="14">
    <source>
        <dbReference type="SAM" id="MobiDB-lite"/>
    </source>
</evidence>
<evidence type="ECO:0000256" key="1">
    <source>
        <dbReference type="ARBA" id="ARBA00004236"/>
    </source>
</evidence>
<comment type="similarity">
    <text evidence="3">Belongs to the immunoglobulin superfamily. L1/neurofascin/NgCAM family.</text>
</comment>
<dbReference type="Gene3D" id="2.60.40.10">
    <property type="entry name" value="Immunoglobulins"/>
    <property type="match status" value="11"/>
</dbReference>
<evidence type="ECO:0000256" key="6">
    <source>
        <dbReference type="ARBA" id="ARBA00022729"/>
    </source>
</evidence>
<dbReference type="SMART" id="SM00408">
    <property type="entry name" value="IGc2"/>
    <property type="match status" value="5"/>
</dbReference>
<dbReference type="Pfam" id="PF13927">
    <property type="entry name" value="Ig_3"/>
    <property type="match status" value="3"/>
</dbReference>
<dbReference type="GO" id="GO:0005886">
    <property type="term" value="C:plasma membrane"/>
    <property type="evidence" value="ECO:0007669"/>
    <property type="project" value="UniProtKB-SubCell"/>
</dbReference>
<organism evidence="19 20">
    <name type="scientific">Poecilia reticulata</name>
    <name type="common">Guppy</name>
    <name type="synonym">Acanthophacelus reticulatus</name>
    <dbReference type="NCBI Taxonomy" id="8081"/>
    <lineage>
        <taxon>Eukaryota</taxon>
        <taxon>Metazoa</taxon>
        <taxon>Chordata</taxon>
        <taxon>Craniata</taxon>
        <taxon>Vertebrata</taxon>
        <taxon>Euteleostomi</taxon>
        <taxon>Actinopterygii</taxon>
        <taxon>Neopterygii</taxon>
        <taxon>Teleostei</taxon>
        <taxon>Neoteleostei</taxon>
        <taxon>Acanthomorphata</taxon>
        <taxon>Ovalentaria</taxon>
        <taxon>Atherinomorphae</taxon>
        <taxon>Cyprinodontiformes</taxon>
        <taxon>Poeciliidae</taxon>
        <taxon>Poeciliinae</taxon>
        <taxon>Poecilia</taxon>
    </lineage>
</organism>
<keyword evidence="8" id="KW-0130">Cell adhesion</keyword>
<evidence type="ECO:0000313" key="20">
    <source>
        <dbReference type="Proteomes" id="UP000242638"/>
    </source>
</evidence>
<keyword evidence="9 15" id="KW-1133">Transmembrane helix</keyword>
<keyword evidence="13" id="KW-0393">Immunoglobulin domain</keyword>
<feature type="domain" description="Fibronectin type-III" evidence="18">
    <location>
        <begin position="729"/>
        <end position="823"/>
    </location>
</feature>
<evidence type="ECO:0000256" key="9">
    <source>
        <dbReference type="ARBA" id="ARBA00022989"/>
    </source>
</evidence>
<feature type="domain" description="Ig-like" evidence="17">
    <location>
        <begin position="340"/>
        <end position="431"/>
    </location>
</feature>
<feature type="region of interest" description="Disordered" evidence="14">
    <location>
        <begin position="709"/>
        <end position="737"/>
    </location>
</feature>
<dbReference type="Bgee" id="ENSPREG00000002129">
    <property type="expression patterns" value="Expressed in head and 1 other cell type or tissue"/>
</dbReference>
<feature type="chain" id="PRO_5018016748" evidence="16">
    <location>
        <begin position="34"/>
        <end position="1292"/>
    </location>
</feature>
<dbReference type="PROSITE" id="PS50835">
    <property type="entry name" value="IG_LIKE"/>
    <property type="match status" value="6"/>
</dbReference>
<dbReference type="InterPro" id="IPR003961">
    <property type="entry name" value="FN3_dom"/>
</dbReference>
<evidence type="ECO:0000256" key="13">
    <source>
        <dbReference type="ARBA" id="ARBA00023319"/>
    </source>
</evidence>
<dbReference type="SUPFAM" id="SSF49265">
    <property type="entry name" value="Fibronectin type III"/>
    <property type="match status" value="3"/>
</dbReference>
<dbReference type="SUPFAM" id="SSF48726">
    <property type="entry name" value="Immunoglobulin"/>
    <property type="match status" value="5"/>
</dbReference>
<evidence type="ECO:0000256" key="8">
    <source>
        <dbReference type="ARBA" id="ARBA00022889"/>
    </source>
</evidence>
<evidence type="ECO:0000256" key="10">
    <source>
        <dbReference type="ARBA" id="ARBA00023136"/>
    </source>
</evidence>
<dbReference type="FunFam" id="2.60.40.10:FF:000078">
    <property type="entry name" value="Neuronal cell adhesion molecule"/>
    <property type="match status" value="1"/>
</dbReference>
<dbReference type="InterPro" id="IPR013098">
    <property type="entry name" value="Ig_I-set"/>
</dbReference>
<keyword evidence="12" id="KW-0325">Glycoprotein</keyword>
<keyword evidence="7" id="KW-0677">Repeat</keyword>
<feature type="compositionally biased region" description="Polar residues" evidence="14">
    <location>
        <begin position="728"/>
        <end position="737"/>
    </location>
</feature>
<evidence type="ECO:0000256" key="12">
    <source>
        <dbReference type="ARBA" id="ARBA00023180"/>
    </source>
</evidence>
<dbReference type="Pfam" id="PF13882">
    <property type="entry name" value="Bravo_FIGEY"/>
    <property type="match status" value="1"/>
</dbReference>
<feature type="domain" description="Fibronectin type-III" evidence="18">
    <location>
        <begin position="951"/>
        <end position="1046"/>
    </location>
</feature>
<evidence type="ECO:0000256" key="5">
    <source>
        <dbReference type="ARBA" id="ARBA00022692"/>
    </source>
</evidence>
<dbReference type="GeneID" id="103468055"/>
<evidence type="ECO:0000256" key="15">
    <source>
        <dbReference type="SAM" id="Phobius"/>
    </source>
</evidence>
<feature type="domain" description="Ig-like" evidence="17">
    <location>
        <begin position="527"/>
        <end position="619"/>
    </location>
</feature>
<dbReference type="InterPro" id="IPR013783">
    <property type="entry name" value="Ig-like_fold"/>
</dbReference>
<feature type="compositionally biased region" description="Pro residues" evidence="14">
    <location>
        <begin position="1271"/>
        <end position="1281"/>
    </location>
</feature>
<comment type="subcellular location">
    <subcellularLocation>
        <location evidence="1">Cell membrane</location>
    </subcellularLocation>
    <subcellularLocation>
        <location evidence="2">Membrane</location>
        <topology evidence="2">Single-pass type I membrane protein</topology>
    </subcellularLocation>
</comment>
<feature type="domain" description="Ig-like" evidence="17">
    <location>
        <begin position="247"/>
        <end position="335"/>
    </location>
</feature>
<feature type="domain" description="Ig-like" evidence="17">
    <location>
        <begin position="437"/>
        <end position="518"/>
    </location>
</feature>
<feature type="region of interest" description="Disordered" evidence="14">
    <location>
        <begin position="930"/>
        <end position="952"/>
    </location>
</feature>
<dbReference type="GO" id="GO:0030424">
    <property type="term" value="C:axon"/>
    <property type="evidence" value="ECO:0007669"/>
    <property type="project" value="TreeGrafter"/>
</dbReference>
<evidence type="ECO:0000256" key="7">
    <source>
        <dbReference type="ARBA" id="ARBA00022737"/>
    </source>
</evidence>
<feature type="region of interest" description="Disordered" evidence="14">
    <location>
        <begin position="1257"/>
        <end position="1292"/>
    </location>
</feature>
<feature type="domain" description="Fibronectin type-III" evidence="18">
    <location>
        <begin position="626"/>
        <end position="724"/>
    </location>
</feature>
<accession>A0A3P9N092</accession>
<dbReference type="Proteomes" id="UP000242638">
    <property type="component" value="Unassembled WGS sequence"/>
</dbReference>
<feature type="domain" description="Fibronectin type-III" evidence="18">
    <location>
        <begin position="825"/>
        <end position="947"/>
    </location>
</feature>
<dbReference type="InterPro" id="IPR007110">
    <property type="entry name" value="Ig-like_dom"/>
</dbReference>
<evidence type="ECO:0000313" key="19">
    <source>
        <dbReference type="Ensembl" id="ENSPREP00000002930.1"/>
    </source>
</evidence>
<dbReference type="GO" id="GO:0007420">
    <property type="term" value="P:brain development"/>
    <property type="evidence" value="ECO:0007669"/>
    <property type="project" value="TreeGrafter"/>
</dbReference>
<dbReference type="InterPro" id="IPR003599">
    <property type="entry name" value="Ig_sub"/>
</dbReference>
<dbReference type="KEGG" id="pret:103468055"/>
<reference evidence="20" key="1">
    <citation type="submission" date="2013-11" db="EMBL/GenBank/DDBJ databases">
        <title>The genomic landscape of the Guanapo guppy.</title>
        <authorList>
            <person name="Kuenstner A."/>
            <person name="Dreyer C."/>
        </authorList>
    </citation>
    <scope>NUCLEOTIDE SEQUENCE</scope>
    <source>
        <strain evidence="20">Guanapo</strain>
    </source>
</reference>
<dbReference type="Ensembl" id="ENSPRET00000002982.1">
    <property type="protein sequence ID" value="ENSPREP00000002930.1"/>
    <property type="gene ID" value="ENSPREG00000002129.1"/>
</dbReference>
<name>A0A3P9N092_POERE</name>
<dbReference type="FunFam" id="2.60.40.10:FF:000028">
    <property type="entry name" value="Neuronal cell adhesion molecule"/>
    <property type="match status" value="1"/>
</dbReference>
<dbReference type="InterPro" id="IPR003598">
    <property type="entry name" value="Ig_sub2"/>
</dbReference>
<dbReference type="GO" id="GO:0098632">
    <property type="term" value="F:cell-cell adhesion mediator activity"/>
    <property type="evidence" value="ECO:0007669"/>
    <property type="project" value="TreeGrafter"/>
</dbReference>
<feature type="domain" description="Ig-like" evidence="17">
    <location>
        <begin position="142"/>
        <end position="231"/>
    </location>
</feature>
<feature type="compositionally biased region" description="Low complexity" evidence="14">
    <location>
        <begin position="1257"/>
        <end position="1270"/>
    </location>
</feature>
<keyword evidence="20" id="KW-1185">Reference proteome</keyword>
<dbReference type="PANTHER" id="PTHR44170:SF36">
    <property type="entry name" value="L1 CELL ADHESION MOLECULE"/>
    <property type="match status" value="1"/>
</dbReference>
<reference evidence="19" key="2">
    <citation type="submission" date="2025-08" db="UniProtKB">
        <authorList>
            <consortium name="Ensembl"/>
        </authorList>
    </citation>
    <scope>IDENTIFICATION</scope>
    <source>
        <strain evidence="19">Guanapo</strain>
    </source>
</reference>
<dbReference type="RefSeq" id="XP_008413112.1">
    <property type="nucleotide sequence ID" value="XM_008414890.2"/>
</dbReference>
<dbReference type="Pfam" id="PF07679">
    <property type="entry name" value="I-set"/>
    <property type="match status" value="2"/>
</dbReference>
<feature type="transmembrane region" description="Helical" evidence="15">
    <location>
        <begin position="1148"/>
        <end position="1169"/>
    </location>
</feature>
<dbReference type="Pfam" id="PF00041">
    <property type="entry name" value="fn3"/>
    <property type="match status" value="4"/>
</dbReference>
<dbReference type="InterPro" id="IPR026966">
    <property type="entry name" value="Neurofascin/L1/NrCAM_C"/>
</dbReference>
<keyword evidence="4" id="KW-1003">Cell membrane</keyword>
<evidence type="ECO:0000259" key="18">
    <source>
        <dbReference type="PROSITE" id="PS50853"/>
    </source>
</evidence>
<dbReference type="InterPro" id="IPR036116">
    <property type="entry name" value="FN3_sf"/>
</dbReference>
<feature type="domain" description="Fibronectin type-III" evidence="18">
    <location>
        <begin position="1048"/>
        <end position="1140"/>
    </location>
</feature>
<feature type="region of interest" description="Disordered" evidence="14">
    <location>
        <begin position="1200"/>
        <end position="1226"/>
    </location>
</feature>
<evidence type="ECO:0000256" key="4">
    <source>
        <dbReference type="ARBA" id="ARBA00022475"/>
    </source>
</evidence>
<evidence type="ECO:0000256" key="11">
    <source>
        <dbReference type="ARBA" id="ARBA00023157"/>
    </source>
</evidence>
<dbReference type="OrthoDB" id="6244967at2759"/>
<feature type="compositionally biased region" description="Polar residues" evidence="14">
    <location>
        <begin position="930"/>
        <end position="941"/>
    </location>
</feature>
<keyword evidence="10 15" id="KW-0472">Membrane</keyword>
<dbReference type="SMART" id="SM00409">
    <property type="entry name" value="IG"/>
    <property type="match status" value="6"/>
</dbReference>
<keyword evidence="6 16" id="KW-0732">Signal</keyword>
<dbReference type="OMA" id="WSPPHEV"/>
<protein>
    <submittedName>
        <fullName evidence="19">Neural cell adhesion molecule L1.1-like</fullName>
    </submittedName>
</protein>
<keyword evidence="5 15" id="KW-0812">Transmembrane</keyword>
<evidence type="ECO:0000259" key="17">
    <source>
        <dbReference type="PROSITE" id="PS50835"/>
    </source>
</evidence>
<reference evidence="19" key="3">
    <citation type="submission" date="2025-09" db="UniProtKB">
        <authorList>
            <consortium name="Ensembl"/>
        </authorList>
    </citation>
    <scope>IDENTIFICATION</scope>
    <source>
        <strain evidence="19">Guanapo</strain>
    </source>
</reference>
<keyword evidence="11" id="KW-1015">Disulfide bond</keyword>
<dbReference type="GeneTree" id="ENSGT00940000157506"/>
<dbReference type="RefSeq" id="XP_008413113.1">
    <property type="nucleotide sequence ID" value="XM_008414891.2"/>
</dbReference>
<dbReference type="InterPro" id="IPR036179">
    <property type="entry name" value="Ig-like_dom_sf"/>
</dbReference>
<dbReference type="SMART" id="SM00060">
    <property type="entry name" value="FN3"/>
    <property type="match status" value="5"/>
</dbReference>
<dbReference type="STRING" id="8081.ENSPREP00000002930"/>
<evidence type="ECO:0000256" key="3">
    <source>
        <dbReference type="ARBA" id="ARBA00008588"/>
    </source>
</evidence>
<evidence type="ECO:0000256" key="16">
    <source>
        <dbReference type="SAM" id="SignalP"/>
    </source>
</evidence>
<evidence type="ECO:0000256" key="2">
    <source>
        <dbReference type="ARBA" id="ARBA00004479"/>
    </source>
</evidence>
<feature type="signal peptide" evidence="16">
    <location>
        <begin position="1"/>
        <end position="33"/>
    </location>
</feature>
<dbReference type="PANTHER" id="PTHR44170">
    <property type="entry name" value="PROTEIN SIDEKICK"/>
    <property type="match status" value="1"/>
</dbReference>
<dbReference type="CDD" id="cd00063">
    <property type="entry name" value="FN3"/>
    <property type="match status" value="5"/>
</dbReference>
<feature type="domain" description="Ig-like" evidence="17">
    <location>
        <begin position="50"/>
        <end position="137"/>
    </location>
</feature>
<sequence length="1292" mass="143155">MCALQRLWMGCRGRCPPVLSVLLLPLYFLFAQGAITIPSHYNYQPSQTPPNLTVVPKSVTAFTRDDVVLTCSASGSPTPLIRWLKDGVQFGPEKSGSGKINASEDEEAMELESYAGVYQCFASNDLGTAMTQAVEVIVEPYPFVAKENRLDKTAYESESLILSCNPPKRLTPPQIYWMGTKMRHIHQNDRVMIGLDGNLYFANLINSDSRSDYYCYAQYTAARTIIPVTVASLTVLPSNEVVRGRKPDLLQPHGSHTAVQALRGQSVTLECIPKGLPTPWVEWQKTDGDLKTTSASLDSFDRWLYFDSITEDDDGEYRCRAHNVHGNATHSFTVTVKAAPYWVKEFSDLTPDPMYAPGETVRLDCLAKGNPAPAITWRINGEPLTAVDEDPRRSVAGSALILRDVVLSDTAIYQCEATNVHGSILQNINLFVVELPPQILSSDGIVYKVFEGGQVNMDCEAFAAPRPQITWLREDAVSLLLDNRVSLFTNGTVQLVNVTHEDSGAYICSVDNTNISITANLEVFNRTVILIGPQDVDVDRGQTAYLHCHFYKDPRLRANVQWKKDERDLNFPMPNKSRYNLLRNHTLQVKKVQQNDTGRFSCEVRTDPVGQVSVAHRVTVLAPPDPPSSVSLAPMKDYSATLSWIPGSSHNRPITEFIVEAEEKPQSDGGAAAWRHWTTAPGDFRLLQLSLQPFCWYRFRVAAVNQLGRSKASEPTRPHSTPAAAPRSNPTNVRSNSTEPGVLLITWDEMDKRLHNGQDFRYRVHWREADGRNAEWNWADAKSPPFAVNDTGTFTPFEIKVQAVNAIESGPAAEAKTGHSGEDKPEEPPTGVALSVMNSTVRVTWNEAQNVRGHLLGYRLYFRRLGSSSGRDRRSLGKHHRTAEKHRLEPHKLANRNNWVEVVDGAKTTADVTGLRLFSQYELELTAFNSKGESPRSSPVRFNTPEGAPGPPASLTFESPTETSLILHWSPPHEVNGELQGYEVQYQQEGGSQTEIQISRINVLNKNQAELTNLDPSSYYLFMVIACTAAGCGPPITRRGATLLEGAPPTNITVVSSVTSFNLSWVPEDRHRNHGFHIHFLRKSAGGQWEESELINSTQGFYSLTGLQPGTEYSLRILHDNNTHWQEMLRTVGPVPSEMPGRFATQGWLIGLISAIVLLILILLILCLIKRSRGGKYAVKDKEKKDIDFDLQNKDETFGEYRSLESDGDEKRSDSQRSLCDDSKLGSEDSLAEYGDSVDIQFNEDGSFIGQYSGRSAAAAAPHGSSGPASPLNPAPPPPFAPSMSGILNRPS</sequence>
<dbReference type="FunFam" id="2.60.40.10:FF:000005">
    <property type="entry name" value="Neuronal cell adhesion molecule"/>
    <property type="match status" value="1"/>
</dbReference>
<dbReference type="PROSITE" id="PS50853">
    <property type="entry name" value="FN3"/>
    <property type="match status" value="5"/>
</dbReference>
<dbReference type="GO" id="GO:0007411">
    <property type="term" value="P:axon guidance"/>
    <property type="evidence" value="ECO:0007669"/>
    <property type="project" value="TreeGrafter"/>
</dbReference>
<proteinExistence type="inferred from homology"/>